<accession>A0A2P5C8R0</accession>
<dbReference type="InterPro" id="IPR038821">
    <property type="entry name" value="CLE45-like"/>
</dbReference>
<feature type="compositionally biased region" description="Basic and acidic residues" evidence="1">
    <location>
        <begin position="88"/>
        <end position="97"/>
    </location>
</feature>
<dbReference type="OrthoDB" id="1191042at2759"/>
<keyword evidence="2" id="KW-0732">Signal</keyword>
<evidence type="ECO:0000256" key="2">
    <source>
        <dbReference type="SAM" id="SignalP"/>
    </source>
</evidence>
<keyword evidence="4" id="KW-1185">Reference proteome</keyword>
<gene>
    <name evidence="3" type="ORF">PanWU01x14_175010</name>
</gene>
<proteinExistence type="predicted"/>
<dbReference type="Proteomes" id="UP000237105">
    <property type="component" value="Unassembled WGS sequence"/>
</dbReference>
<dbReference type="AlphaFoldDB" id="A0A2P5C8R0"/>
<feature type="region of interest" description="Disordered" evidence="1">
    <location>
        <begin position="73"/>
        <end position="97"/>
    </location>
</feature>
<evidence type="ECO:0000313" key="3">
    <source>
        <dbReference type="EMBL" id="PON57384.1"/>
    </source>
</evidence>
<comment type="caution">
    <text evidence="3">The sequence shown here is derived from an EMBL/GenBank/DDBJ whole genome shotgun (WGS) entry which is preliminary data.</text>
</comment>
<protein>
    <submittedName>
        <fullName evidence="3">CLAVATA3/ESR-RELATED</fullName>
    </submittedName>
</protein>
<evidence type="ECO:0000256" key="1">
    <source>
        <dbReference type="SAM" id="MobiDB-lite"/>
    </source>
</evidence>
<dbReference type="EMBL" id="JXTB01000160">
    <property type="protein sequence ID" value="PON57384.1"/>
    <property type="molecule type" value="Genomic_DNA"/>
</dbReference>
<organism evidence="3 4">
    <name type="scientific">Parasponia andersonii</name>
    <name type="common">Sponia andersonii</name>
    <dbReference type="NCBI Taxonomy" id="3476"/>
    <lineage>
        <taxon>Eukaryota</taxon>
        <taxon>Viridiplantae</taxon>
        <taxon>Streptophyta</taxon>
        <taxon>Embryophyta</taxon>
        <taxon>Tracheophyta</taxon>
        <taxon>Spermatophyta</taxon>
        <taxon>Magnoliopsida</taxon>
        <taxon>eudicotyledons</taxon>
        <taxon>Gunneridae</taxon>
        <taxon>Pentapetalae</taxon>
        <taxon>rosids</taxon>
        <taxon>fabids</taxon>
        <taxon>Rosales</taxon>
        <taxon>Cannabaceae</taxon>
        <taxon>Parasponia</taxon>
    </lineage>
</organism>
<dbReference type="PANTHER" id="PTHR36726:SF5">
    <property type="entry name" value="CLAVATA3_ESR (CLE) GENE FAMILY MEMBER MTCLE11"/>
    <property type="match status" value="1"/>
</dbReference>
<evidence type="ECO:0000313" key="4">
    <source>
        <dbReference type="Proteomes" id="UP000237105"/>
    </source>
</evidence>
<reference evidence="4" key="1">
    <citation type="submission" date="2016-06" db="EMBL/GenBank/DDBJ databases">
        <title>Parallel loss of symbiosis genes in relatives of nitrogen-fixing non-legume Parasponia.</title>
        <authorList>
            <person name="Van Velzen R."/>
            <person name="Holmer R."/>
            <person name="Bu F."/>
            <person name="Rutten L."/>
            <person name="Van Zeijl A."/>
            <person name="Liu W."/>
            <person name="Santuari L."/>
            <person name="Cao Q."/>
            <person name="Sharma T."/>
            <person name="Shen D."/>
            <person name="Roswanjaya Y."/>
            <person name="Wardhani T."/>
            <person name="Kalhor M.S."/>
            <person name="Jansen J."/>
            <person name="Van den Hoogen J."/>
            <person name="Gungor B."/>
            <person name="Hartog M."/>
            <person name="Hontelez J."/>
            <person name="Verver J."/>
            <person name="Yang W.-C."/>
            <person name="Schijlen E."/>
            <person name="Repin R."/>
            <person name="Schilthuizen M."/>
            <person name="Schranz E."/>
            <person name="Heidstra R."/>
            <person name="Miyata K."/>
            <person name="Fedorova E."/>
            <person name="Kohlen W."/>
            <person name="Bisseling T."/>
            <person name="Smit S."/>
            <person name="Geurts R."/>
        </authorList>
    </citation>
    <scope>NUCLEOTIDE SEQUENCE [LARGE SCALE GENOMIC DNA]</scope>
    <source>
        <strain evidence="4">cv. WU1-14</strain>
    </source>
</reference>
<name>A0A2P5C8R0_PARAD</name>
<feature type="chain" id="PRO_5015127135" evidence="2">
    <location>
        <begin position="31"/>
        <end position="97"/>
    </location>
</feature>
<sequence>MGLLANRVALLLLLLLYVGFLALLPENTSALRSKDLALKWDKGKLPFLGNLHIFKAVALEDLEGKLDLAPTPSVTFDPNQSNKRRVRRGSDPIHNRC</sequence>
<feature type="signal peptide" evidence="2">
    <location>
        <begin position="1"/>
        <end position="30"/>
    </location>
</feature>
<dbReference type="STRING" id="3476.A0A2P5C8R0"/>
<dbReference type="PANTHER" id="PTHR36726">
    <property type="entry name" value="CLAVATA3/ESR (CLE)-RELATED PROTEIN 45"/>
    <property type="match status" value="1"/>
</dbReference>